<name>A0A9D1K9W0_9FIRM</name>
<comment type="caution">
    <text evidence="6">Lacks conserved residue(s) required for the propagation of feature annotation.</text>
</comment>
<reference evidence="8" key="2">
    <citation type="journal article" date="2021" name="PeerJ">
        <title>Extensive microbial diversity within the chicken gut microbiome revealed by metagenomics and culture.</title>
        <authorList>
            <person name="Gilroy R."/>
            <person name="Ravi A."/>
            <person name="Getino M."/>
            <person name="Pursley I."/>
            <person name="Horton D.L."/>
            <person name="Alikhan N.F."/>
            <person name="Baker D."/>
            <person name="Gharbi K."/>
            <person name="Hall N."/>
            <person name="Watson M."/>
            <person name="Adriaenssens E.M."/>
            <person name="Foster-Nyarko E."/>
            <person name="Jarju S."/>
            <person name="Secka A."/>
            <person name="Antonio M."/>
            <person name="Oren A."/>
            <person name="Chaudhuri R.R."/>
            <person name="La Ragione R."/>
            <person name="Hildebrand F."/>
            <person name="Pallen M.J."/>
        </authorList>
    </citation>
    <scope>NUCLEOTIDE SEQUENCE</scope>
    <source>
        <strain evidence="8">14508</strain>
    </source>
</reference>
<dbReference type="InterPro" id="IPR011404">
    <property type="entry name" value="PPi-PFK"/>
</dbReference>
<keyword evidence="5 6" id="KW-0460">Magnesium</keyword>
<dbReference type="NCBIfam" id="NF010675">
    <property type="entry name" value="PRK14072.1"/>
    <property type="match status" value="1"/>
</dbReference>
<feature type="site" description="Important for catalytic activity; stabilizes the transition state when the phosphoryl donor is PPi" evidence="6">
    <location>
        <position position="138"/>
    </location>
</feature>
<dbReference type="Gene3D" id="3.40.50.460">
    <property type="entry name" value="Phosphofructokinase domain"/>
    <property type="match status" value="1"/>
</dbReference>
<dbReference type="PRINTS" id="PR00476">
    <property type="entry name" value="PHFRCTKINASE"/>
</dbReference>
<dbReference type="EC" id="2.7.1.90" evidence="6"/>
<dbReference type="InterPro" id="IPR050929">
    <property type="entry name" value="PFKA"/>
</dbReference>
<comment type="activity regulation">
    <text evidence="6">Non-allosteric.</text>
</comment>
<dbReference type="Pfam" id="PF00365">
    <property type="entry name" value="PFK"/>
    <property type="match status" value="1"/>
</dbReference>
<protein>
    <recommendedName>
        <fullName evidence="6">Pyrophosphate--fructose 6-phosphate 1-phosphotransferase</fullName>
        <ecNumber evidence="6">2.7.1.90</ecNumber>
    </recommendedName>
    <alternativeName>
        <fullName evidence="6">6-phosphofructokinase, pyrophosphate dependent</fullName>
    </alternativeName>
    <alternativeName>
        <fullName evidence="6">PPi-dependent phosphofructokinase</fullName>
        <shortName evidence="6">PPi-PFK</shortName>
    </alternativeName>
    <alternativeName>
        <fullName evidence="6">Pyrophosphate-dependent 6-phosphofructose-1-kinase</fullName>
    </alternativeName>
</protein>
<evidence type="ECO:0000256" key="1">
    <source>
        <dbReference type="ARBA" id="ARBA00001946"/>
    </source>
</evidence>
<dbReference type="EMBL" id="DVKI01000039">
    <property type="protein sequence ID" value="HIT16988.1"/>
    <property type="molecule type" value="Genomic_DNA"/>
</dbReference>
<evidence type="ECO:0000313" key="8">
    <source>
        <dbReference type="EMBL" id="HIT16988.1"/>
    </source>
</evidence>
<evidence type="ECO:0000259" key="7">
    <source>
        <dbReference type="Pfam" id="PF00365"/>
    </source>
</evidence>
<comment type="catalytic activity">
    <reaction evidence="6">
        <text>beta-D-fructose 6-phosphate + diphosphate = beta-D-fructose 1,6-bisphosphate + phosphate + H(+)</text>
        <dbReference type="Rhea" id="RHEA:13613"/>
        <dbReference type="ChEBI" id="CHEBI:15378"/>
        <dbReference type="ChEBI" id="CHEBI:32966"/>
        <dbReference type="ChEBI" id="CHEBI:33019"/>
        <dbReference type="ChEBI" id="CHEBI:43474"/>
        <dbReference type="ChEBI" id="CHEBI:57634"/>
        <dbReference type="EC" id="2.7.1.90"/>
    </reaction>
</comment>
<dbReference type="HAMAP" id="MF_01978">
    <property type="entry name" value="Phosphofructokinase_II_B2"/>
    <property type="match status" value="1"/>
</dbReference>
<feature type="site" description="Important for catalytic activity and substrate specificity; stabilizes the transition state when the phosphoryl donor is PPi; prevents ATP from binding by mimicking the alpha-phosphate group of ATP" evidence="6">
    <location>
        <position position="112"/>
    </location>
</feature>
<dbReference type="PIRSF" id="PIRSF036483">
    <property type="entry name" value="PFK_XF0274"/>
    <property type="match status" value="1"/>
</dbReference>
<dbReference type="InterPro" id="IPR022953">
    <property type="entry name" value="ATP_PFK"/>
</dbReference>
<dbReference type="GO" id="GO:0006002">
    <property type="term" value="P:fructose 6-phosphate metabolic process"/>
    <property type="evidence" value="ECO:0007669"/>
    <property type="project" value="InterPro"/>
</dbReference>
<comment type="function">
    <text evidence="6">Catalyzes the phosphorylation of D-fructose 6-phosphate, the first committing step of glycolysis. Uses inorganic phosphate (PPi) as phosphoryl donor instead of ATP like common ATP-dependent phosphofructokinases (ATP-PFKs), which renders the reaction reversible, and can thus function both in glycolysis and gluconeogenesis. Consistently, PPi-PFK can replace the enzymes of both the forward (ATP-PFK) and reverse (fructose-bisphosphatase (FBPase)) reactions.</text>
</comment>
<reference evidence="8" key="1">
    <citation type="submission" date="2020-10" db="EMBL/GenBank/DDBJ databases">
        <authorList>
            <person name="Gilroy R."/>
        </authorList>
    </citation>
    <scope>NUCLEOTIDE SEQUENCE</scope>
    <source>
        <strain evidence="8">14508</strain>
    </source>
</reference>
<keyword evidence="3 6" id="KW-0479">Metal-binding</keyword>
<keyword evidence="6" id="KW-0963">Cytoplasm</keyword>
<feature type="binding site" evidence="6">
    <location>
        <position position="111"/>
    </location>
    <ligand>
        <name>Mg(2+)</name>
        <dbReference type="ChEBI" id="CHEBI:18420"/>
        <note>catalytic</note>
    </ligand>
</feature>
<dbReference type="SUPFAM" id="SSF53784">
    <property type="entry name" value="Phosphofructokinase"/>
    <property type="match status" value="1"/>
</dbReference>
<sequence>MKKNLLVAQSGGPTAVINASLLGVIQEAWKQKTVHQIYGSMHGIDGLFNDQIIDLKKINPSDLEKLYYTPSAALGSVRRCLPHDLSHPLYHQLLQQFQKYQIHYFLYIGGNDSMDTVLKLNQFFKKVNYPCLVLGIPKTIDNDLVITDHAPGYGSAIKYIANTIQELHFDISCYPKGRVNIVEIMGRDSGWLTAGSKLACLNQAGPDLIYLPEVAFDEKSFLKKVQQLYQKQQQVLICVSEGIKDKTGKYVMEQSAYFEDNDVFGHLQLGGVAKVLSHLVKKELNLPVRAIELNLCQRCASHFLSKTDVTEAYQAGVQAVQLILNGHTGEMIAFKRVSQEPYQITYACIPIEQIANQVSYIPSSWIQDDCDLNEKFIHYALPLIQGEITLPYHNGLIDFYSIKK</sequence>
<feature type="domain" description="Phosphofructokinase" evidence="7">
    <location>
        <begin position="5"/>
        <end position="322"/>
    </location>
</feature>
<organism evidence="8 9">
    <name type="scientific">Candidatus Caccosoma faecigallinarum</name>
    <dbReference type="NCBI Taxonomy" id="2840720"/>
    <lineage>
        <taxon>Bacteria</taxon>
        <taxon>Bacillati</taxon>
        <taxon>Bacillota</taxon>
        <taxon>Bacillota incertae sedis</taxon>
        <taxon>Candidatus Caccosoma</taxon>
    </lineage>
</organism>
<dbReference type="PANTHER" id="PTHR45770">
    <property type="entry name" value="ATP-DEPENDENT 6-PHOSPHOFRUCTOKINASE 1"/>
    <property type="match status" value="1"/>
</dbReference>
<comment type="caution">
    <text evidence="8">The sequence shown here is derived from an EMBL/GenBank/DDBJ whole genome shotgun (WGS) entry which is preliminary data.</text>
</comment>
<gene>
    <name evidence="6" type="primary">pfp</name>
    <name evidence="8" type="ORF">IAD04_01230</name>
</gene>
<proteinExistence type="inferred from homology"/>
<dbReference type="InterPro" id="IPR035966">
    <property type="entry name" value="PKF_sf"/>
</dbReference>
<comment type="cofactor">
    <cofactor evidence="1 6">
        <name>Mg(2+)</name>
        <dbReference type="ChEBI" id="CHEBI:18420"/>
    </cofactor>
</comment>
<feature type="binding site" evidence="6">
    <location>
        <begin position="139"/>
        <end position="141"/>
    </location>
    <ligand>
        <name>substrate</name>
    </ligand>
</feature>
<dbReference type="InterPro" id="IPR000023">
    <property type="entry name" value="Phosphofructokinase_dom"/>
</dbReference>
<dbReference type="GO" id="GO:0046872">
    <property type="term" value="F:metal ion binding"/>
    <property type="evidence" value="ECO:0007669"/>
    <property type="project" value="UniProtKB-KW"/>
</dbReference>
<dbReference type="AlphaFoldDB" id="A0A9D1K9W0"/>
<evidence type="ECO:0000256" key="2">
    <source>
        <dbReference type="ARBA" id="ARBA00022679"/>
    </source>
</evidence>
<evidence type="ECO:0000256" key="6">
    <source>
        <dbReference type="HAMAP-Rule" id="MF_01978"/>
    </source>
</evidence>
<comment type="subunit">
    <text evidence="6">Homodimer.</text>
</comment>
<comment type="similarity">
    <text evidence="6">Belongs to the phosphofructokinase type A (PFKA) family. PPi-dependent PFK group II subfamily. Clade 'B2' sub-subfamily.</text>
</comment>
<keyword evidence="6" id="KW-0324">Glycolysis</keyword>
<keyword evidence="4 6" id="KW-0418">Kinase</keyword>
<dbReference type="GO" id="GO:0047334">
    <property type="term" value="F:diphosphate-fructose-6-phosphate 1-phosphotransferase activity"/>
    <property type="evidence" value="ECO:0007669"/>
    <property type="project" value="UniProtKB-EC"/>
</dbReference>
<evidence type="ECO:0000313" key="9">
    <source>
        <dbReference type="Proteomes" id="UP000886893"/>
    </source>
</evidence>
<accession>A0A9D1K9W0</accession>
<dbReference type="Proteomes" id="UP000886893">
    <property type="component" value="Unassembled WGS sequence"/>
</dbReference>
<evidence type="ECO:0000256" key="5">
    <source>
        <dbReference type="ARBA" id="ARBA00022842"/>
    </source>
</evidence>
<dbReference type="GO" id="GO:0003872">
    <property type="term" value="F:6-phosphofructokinase activity"/>
    <property type="evidence" value="ECO:0007669"/>
    <property type="project" value="UniProtKB-UniRule"/>
</dbReference>
<dbReference type="Gene3D" id="3.40.50.450">
    <property type="match status" value="1"/>
</dbReference>
<feature type="active site" description="Proton acceptor" evidence="6">
    <location>
        <position position="141"/>
    </location>
</feature>
<feature type="binding site" evidence="6">
    <location>
        <position position="241"/>
    </location>
    <ligand>
        <name>substrate</name>
    </ligand>
</feature>
<evidence type="ECO:0000256" key="4">
    <source>
        <dbReference type="ARBA" id="ARBA00022777"/>
    </source>
</evidence>
<feature type="binding site" evidence="6">
    <location>
        <position position="12"/>
    </location>
    <ligand>
        <name>diphosphate</name>
        <dbReference type="ChEBI" id="CHEBI:33019"/>
    </ligand>
</feature>
<keyword evidence="2 6" id="KW-0808">Transferase</keyword>
<evidence type="ECO:0000256" key="3">
    <source>
        <dbReference type="ARBA" id="ARBA00022723"/>
    </source>
</evidence>
<comment type="pathway">
    <text evidence="6">Carbohydrate degradation; glycolysis; D-glyceraldehyde 3-phosphate and glycerone phosphate from D-glucose: step 3/4.</text>
</comment>
<comment type="subcellular location">
    <subcellularLocation>
        <location evidence="6">Cytoplasm</location>
    </subcellularLocation>
</comment>
<feature type="binding site" evidence="6">
    <location>
        <begin position="185"/>
        <end position="187"/>
    </location>
    <ligand>
        <name>substrate</name>
    </ligand>
</feature>
<dbReference type="GO" id="GO:0005737">
    <property type="term" value="C:cytoplasm"/>
    <property type="evidence" value="ECO:0007669"/>
    <property type="project" value="UniProtKB-SubCell"/>
</dbReference>